<comment type="pathway">
    <text evidence="2">Cofactor biosynthesis; tetrahydrobiopterin biosynthesis; tetrahydrobiopterin from 7,8-dihydroneopterin triphosphate: step 1/3.</text>
</comment>
<dbReference type="Pfam" id="PF01242">
    <property type="entry name" value="PTPS"/>
    <property type="match status" value="1"/>
</dbReference>
<comment type="similarity">
    <text evidence="3">Belongs to the PTPS family.</text>
</comment>
<dbReference type="EMBL" id="BLLK01000045">
    <property type="protein sequence ID" value="GFH51567.1"/>
    <property type="molecule type" value="Genomic_DNA"/>
</dbReference>
<organism evidence="9 10">
    <name type="scientific">Chaetoceros tenuissimus</name>
    <dbReference type="NCBI Taxonomy" id="426638"/>
    <lineage>
        <taxon>Eukaryota</taxon>
        <taxon>Sar</taxon>
        <taxon>Stramenopiles</taxon>
        <taxon>Ochrophyta</taxon>
        <taxon>Bacillariophyta</taxon>
        <taxon>Coscinodiscophyceae</taxon>
        <taxon>Chaetocerotophycidae</taxon>
        <taxon>Chaetocerotales</taxon>
        <taxon>Chaetocerotaceae</taxon>
        <taxon>Chaetoceros</taxon>
    </lineage>
</organism>
<gene>
    <name evidence="9" type="ORF">CTEN210_08043</name>
</gene>
<sequence>MSQGPESSFEVRVSKDTFKFNAAHFVAYNNFRERLHGHNYKLSIRLLGSRMIGQDGYVLDFGDLKAVTKKVCKKMNEYFICPMHSDVITITEDGENLKLSCQDGAEFSFPKSDCLMLPLVHSTVEEIAIYCWGQILLGLDAKYLVQRGIHTMEVTCSEAIGQEAVFRMKIPDTNDESEILKVVDVKSYIMSGELFPRPCLPVNNDKKISCCPNCGK</sequence>
<keyword evidence="8" id="KW-0456">Lyase</keyword>
<evidence type="ECO:0000313" key="9">
    <source>
        <dbReference type="EMBL" id="GFH51567.1"/>
    </source>
</evidence>
<protein>
    <recommendedName>
        <fullName evidence="4">6-pyruvoyltetrahydropterin synthase</fullName>
        <ecNumber evidence="4">4.2.3.12</ecNumber>
    </recommendedName>
</protein>
<dbReference type="PANTHER" id="PTHR12589:SF7">
    <property type="entry name" value="6-PYRUVOYL TETRAHYDROBIOPTERIN SYNTHASE"/>
    <property type="match status" value="1"/>
</dbReference>
<comment type="caution">
    <text evidence="9">The sequence shown here is derived from an EMBL/GenBank/DDBJ whole genome shotgun (WGS) entry which is preliminary data.</text>
</comment>
<dbReference type="AlphaFoldDB" id="A0AAD3CSU4"/>
<evidence type="ECO:0000256" key="3">
    <source>
        <dbReference type="ARBA" id="ARBA00009164"/>
    </source>
</evidence>
<keyword evidence="6" id="KW-0862">Zinc</keyword>
<dbReference type="Gene3D" id="3.30.479.10">
    <property type="entry name" value="6-pyruvoyl tetrahydropterin synthase/QueD"/>
    <property type="match status" value="1"/>
</dbReference>
<name>A0AAD3CSU4_9STRA</name>
<reference evidence="9 10" key="1">
    <citation type="journal article" date="2021" name="Sci. Rep.">
        <title>The genome of the diatom Chaetoceros tenuissimus carries an ancient integrated fragment of an extant virus.</title>
        <authorList>
            <person name="Hongo Y."/>
            <person name="Kimura K."/>
            <person name="Takaki Y."/>
            <person name="Yoshida Y."/>
            <person name="Baba S."/>
            <person name="Kobayashi G."/>
            <person name="Nagasaki K."/>
            <person name="Hano T."/>
            <person name="Tomaru Y."/>
        </authorList>
    </citation>
    <scope>NUCLEOTIDE SEQUENCE [LARGE SCALE GENOMIC DNA]</scope>
    <source>
        <strain evidence="9 10">NIES-3715</strain>
    </source>
</reference>
<evidence type="ECO:0000256" key="4">
    <source>
        <dbReference type="ARBA" id="ARBA00013100"/>
    </source>
</evidence>
<keyword evidence="5" id="KW-0479">Metal-binding</keyword>
<dbReference type="GO" id="GO:0003874">
    <property type="term" value="F:6-pyruvoyltetrahydropterin synthase activity"/>
    <property type="evidence" value="ECO:0007669"/>
    <property type="project" value="UniProtKB-EC"/>
</dbReference>
<keyword evidence="10" id="KW-1185">Reference proteome</keyword>
<proteinExistence type="inferred from homology"/>
<evidence type="ECO:0000256" key="5">
    <source>
        <dbReference type="ARBA" id="ARBA00022723"/>
    </source>
</evidence>
<dbReference type="GO" id="GO:0006729">
    <property type="term" value="P:tetrahydrobiopterin biosynthetic process"/>
    <property type="evidence" value="ECO:0007669"/>
    <property type="project" value="UniProtKB-KW"/>
</dbReference>
<evidence type="ECO:0000256" key="6">
    <source>
        <dbReference type="ARBA" id="ARBA00022833"/>
    </source>
</evidence>
<evidence type="ECO:0000256" key="7">
    <source>
        <dbReference type="ARBA" id="ARBA00023007"/>
    </source>
</evidence>
<dbReference type="EC" id="4.2.3.12" evidence="4"/>
<dbReference type="GO" id="GO:0046872">
    <property type="term" value="F:metal ion binding"/>
    <property type="evidence" value="ECO:0007669"/>
    <property type="project" value="UniProtKB-KW"/>
</dbReference>
<evidence type="ECO:0000256" key="1">
    <source>
        <dbReference type="ARBA" id="ARBA00001947"/>
    </source>
</evidence>
<dbReference type="InterPro" id="IPR007115">
    <property type="entry name" value="6-PTP_synth/QueD"/>
</dbReference>
<comment type="cofactor">
    <cofactor evidence="1">
        <name>Zn(2+)</name>
        <dbReference type="ChEBI" id="CHEBI:29105"/>
    </cofactor>
</comment>
<dbReference type="Proteomes" id="UP001054902">
    <property type="component" value="Unassembled WGS sequence"/>
</dbReference>
<evidence type="ECO:0000256" key="2">
    <source>
        <dbReference type="ARBA" id="ARBA00005126"/>
    </source>
</evidence>
<accession>A0AAD3CSU4</accession>
<dbReference type="InterPro" id="IPR038418">
    <property type="entry name" value="6-PTP_synth/QueD_sf"/>
</dbReference>
<keyword evidence="7" id="KW-0783">Tetrahydrobiopterin biosynthesis</keyword>
<dbReference type="PANTHER" id="PTHR12589">
    <property type="entry name" value="PYRUVOYL TETRAHYDROBIOPTERIN SYNTHASE"/>
    <property type="match status" value="1"/>
</dbReference>
<evidence type="ECO:0000313" key="10">
    <source>
        <dbReference type="Proteomes" id="UP001054902"/>
    </source>
</evidence>
<dbReference type="SUPFAM" id="SSF55620">
    <property type="entry name" value="Tetrahydrobiopterin biosynthesis enzymes-like"/>
    <property type="match status" value="1"/>
</dbReference>
<evidence type="ECO:0000256" key="8">
    <source>
        <dbReference type="ARBA" id="ARBA00023239"/>
    </source>
</evidence>